<dbReference type="RefSeq" id="WP_270147554.1">
    <property type="nucleotide sequence ID" value="NZ_CP115450.1"/>
</dbReference>
<dbReference type="EMBL" id="CP115450">
    <property type="protein sequence ID" value="WBP89313.1"/>
    <property type="molecule type" value="Genomic_DNA"/>
</dbReference>
<accession>A0ABY7Q999</accession>
<evidence type="ECO:0000313" key="1">
    <source>
        <dbReference type="EMBL" id="WBP89313.1"/>
    </source>
</evidence>
<evidence type="ECO:0000313" key="2">
    <source>
        <dbReference type="Proteomes" id="UP001212821"/>
    </source>
</evidence>
<reference evidence="2" key="1">
    <citation type="submission" date="2022-12" db="EMBL/GenBank/DDBJ databases">
        <authorList>
            <person name="Mo P."/>
        </authorList>
    </citation>
    <scope>NUCLEOTIDE SEQUENCE [LARGE SCALE GENOMIC DNA]</scope>
    <source>
        <strain evidence="2">HUAS 3-15</strain>
    </source>
</reference>
<organism evidence="1 2">
    <name type="scientific">Kitasatospora cathayae</name>
    <dbReference type="NCBI Taxonomy" id="3004092"/>
    <lineage>
        <taxon>Bacteria</taxon>
        <taxon>Bacillati</taxon>
        <taxon>Actinomycetota</taxon>
        <taxon>Actinomycetes</taxon>
        <taxon>Kitasatosporales</taxon>
        <taxon>Streptomycetaceae</taxon>
        <taxon>Kitasatospora</taxon>
    </lineage>
</organism>
<dbReference type="Proteomes" id="UP001212821">
    <property type="component" value="Chromosome"/>
</dbReference>
<sequence>MGERRYEHAPAGTLAGLLQRGRGLGAVMAAEDPGAAAELVYGCVRWEWRWDSQVDDRHLYLARLIRDLELPLGPVVEVLAGGEDACGRAARVLELLALSGSVEAREALRAYIRDGEHRFDVLESVAEAWPWEWWGDLEEVVRDRSSGAEAEPAGVAEQPDPMAELASGALLELLADPEEPDRRKVGALCVLFGRESEVGIVPLVPSLGTADGRYPLPRLPGVIRKLGALAMPAAREWAASKARWLAWEGLAVLAEQGEEQDVPTLVAELEQDWVDRVWCGPDRMARGLARFGPGAAEAVSLLRRFWLWTPHSYERAAYLEALAAMGSAGMDQAYTESLWDCEADARLLGVEHAPDGPEVRRRLAYLRDDPIEEPEVKNAAEARLAGLADPG</sequence>
<protein>
    <recommendedName>
        <fullName evidence="3">HEAT repeat domain-containing protein</fullName>
    </recommendedName>
</protein>
<keyword evidence="2" id="KW-1185">Reference proteome</keyword>
<evidence type="ECO:0008006" key="3">
    <source>
        <dbReference type="Google" id="ProtNLM"/>
    </source>
</evidence>
<name>A0ABY7Q999_9ACTN</name>
<gene>
    <name evidence="1" type="ORF">O1G21_28030</name>
</gene>
<proteinExistence type="predicted"/>